<feature type="coiled-coil region" evidence="8">
    <location>
        <begin position="85"/>
        <end position="116"/>
    </location>
</feature>
<keyword evidence="8" id="KW-0175">Coiled coil</keyword>
<evidence type="ECO:0000313" key="12">
    <source>
        <dbReference type="Proteomes" id="UP001149090"/>
    </source>
</evidence>
<dbReference type="AlphaFoldDB" id="A0A9Q0LSV3"/>
<dbReference type="Gene3D" id="1.10.510.10">
    <property type="entry name" value="Transferase(Phosphotransferase) domain 1"/>
    <property type="match status" value="1"/>
</dbReference>
<keyword evidence="5 11" id="KW-0418">Kinase</keyword>
<dbReference type="PROSITE" id="PS50011">
    <property type="entry name" value="PROTEIN_KINASE_DOM"/>
    <property type="match status" value="1"/>
</dbReference>
<sequence length="654" mass="77049">MNKKHKHEKYENKKHKHENREKNENKKHKHENHEKTHSSSRNSNKLSQKNTRKSSHKNHTDDKHIETVEDKLLKIMSLENEDEIIEKERNERKKRLRKLKEVLNKKEENIENRIHNNNYNGNIVYTNNTDNDIDRSNEKKEIQLKQRYGYENKDENVNANQSQNYNEKQKHNQNLNQSQNLNQNQNQNLNLNLNLNQSQNLNQNQNLNLNQNLNQNQNQNQNINIDINVNQSNSNDSNGFLTDTINSEKKDQNNQTEIKTEPILDIFSAPYKKDRQKRKIKVDIFKESQNMLNDPIKRLRSKNEYNPSLSANWDDADGCYLPQINEIIDTRYRIIAIQGSGVYSTVVRAEKLEETHQEVAIKILRNKEMMRRAGLKEAEILQKLKEKDPKRKCHFVELYEHFEYRNHLCLVFEMLSMNLRELLRKYGRNTGICLDAVQYYSKQLFISLKHLKNCKIIHTDIKPENVLVDKSKKTLKLADFGTARHADENEITEYLASMFYRAPEVIIGLPYSYGIDMWALGCTLAELYTGSVVFPGRSNNDMLRLHMETKGPFAKKVLKKALFVPKHFTQDFLFLHQSLDPITNTLLTKPVVVEQNPQRSLYSLLKIDQIPKSDKVMRNKLLQFKDLLEKIFILDPSKRITIEQAIAHPFLTQN</sequence>
<keyword evidence="4" id="KW-0547">Nucleotide-binding</keyword>
<dbReference type="FunFam" id="1.10.510.10:FF:000078">
    <property type="entry name" value="Serine/threonine-protein kinase PRP4 homolog"/>
    <property type="match status" value="1"/>
</dbReference>
<dbReference type="PROSITE" id="PS00108">
    <property type="entry name" value="PROTEIN_KINASE_ST"/>
    <property type="match status" value="1"/>
</dbReference>
<dbReference type="EMBL" id="JAPDFW010000033">
    <property type="protein sequence ID" value="KAJ5079266.1"/>
    <property type="molecule type" value="Genomic_DNA"/>
</dbReference>
<organism evidence="11 12">
    <name type="scientific">Anaeramoeba ignava</name>
    <name type="common">Anaerobic marine amoeba</name>
    <dbReference type="NCBI Taxonomy" id="1746090"/>
    <lineage>
        <taxon>Eukaryota</taxon>
        <taxon>Metamonada</taxon>
        <taxon>Anaeramoebidae</taxon>
        <taxon>Anaeramoeba</taxon>
    </lineage>
</organism>
<evidence type="ECO:0000256" key="5">
    <source>
        <dbReference type="ARBA" id="ARBA00022777"/>
    </source>
</evidence>
<dbReference type="SMART" id="SM00220">
    <property type="entry name" value="S_TKc"/>
    <property type="match status" value="1"/>
</dbReference>
<keyword evidence="12" id="KW-1185">Reference proteome</keyword>
<dbReference type="InterPro" id="IPR011009">
    <property type="entry name" value="Kinase-like_dom_sf"/>
</dbReference>
<evidence type="ECO:0000256" key="2">
    <source>
        <dbReference type="ARBA" id="ARBA00022527"/>
    </source>
</evidence>
<dbReference type="OrthoDB" id="3967at2759"/>
<proteinExistence type="inferred from homology"/>
<evidence type="ECO:0000256" key="7">
    <source>
        <dbReference type="ARBA" id="ARBA00023596"/>
    </source>
</evidence>
<reference evidence="11" key="1">
    <citation type="submission" date="2022-10" db="EMBL/GenBank/DDBJ databases">
        <title>Novel sulphate-reducing endosymbionts in the free-living metamonad Anaeramoeba.</title>
        <authorList>
            <person name="Jerlstrom-Hultqvist J."/>
            <person name="Cepicka I."/>
            <person name="Gallot-Lavallee L."/>
            <person name="Salas-Leiva D."/>
            <person name="Curtis B.A."/>
            <person name="Zahonova K."/>
            <person name="Pipaliya S."/>
            <person name="Dacks J."/>
            <person name="Roger A.J."/>
        </authorList>
    </citation>
    <scope>NUCLEOTIDE SEQUENCE</scope>
    <source>
        <strain evidence="11">BMAN</strain>
    </source>
</reference>
<feature type="region of interest" description="Disordered" evidence="9">
    <location>
        <begin position="1"/>
        <end position="65"/>
    </location>
</feature>
<dbReference type="InterPro" id="IPR000719">
    <property type="entry name" value="Prot_kinase_dom"/>
</dbReference>
<dbReference type="Pfam" id="PF00069">
    <property type="entry name" value="Pkinase"/>
    <property type="match status" value="1"/>
</dbReference>
<keyword evidence="2" id="KW-0723">Serine/threonine-protein kinase</keyword>
<dbReference type="Gene3D" id="3.30.200.20">
    <property type="entry name" value="Phosphorylase Kinase, domain 1"/>
    <property type="match status" value="1"/>
</dbReference>
<evidence type="ECO:0000256" key="3">
    <source>
        <dbReference type="ARBA" id="ARBA00022679"/>
    </source>
</evidence>
<feature type="compositionally biased region" description="Polar residues" evidence="9">
    <location>
        <begin position="39"/>
        <end position="49"/>
    </location>
</feature>
<feature type="compositionally biased region" description="Low complexity" evidence="9">
    <location>
        <begin position="117"/>
        <end position="128"/>
    </location>
</feature>
<dbReference type="EC" id="2.7.11.1" evidence="1"/>
<evidence type="ECO:0000256" key="9">
    <source>
        <dbReference type="SAM" id="MobiDB-lite"/>
    </source>
</evidence>
<keyword evidence="6" id="KW-0067">ATP-binding</keyword>
<comment type="caution">
    <text evidence="11">The sequence shown here is derived from an EMBL/GenBank/DDBJ whole genome shotgun (WGS) entry which is preliminary data.</text>
</comment>
<dbReference type="PANTHER" id="PTHR24058:SF103">
    <property type="entry name" value="SERINE_THREONINE-PROTEIN KINASE PRP4 HOMOLOG"/>
    <property type="match status" value="1"/>
</dbReference>
<feature type="compositionally biased region" description="Basic residues" evidence="9">
    <location>
        <begin position="1"/>
        <end position="17"/>
    </location>
</feature>
<accession>A0A9Q0LSV3</accession>
<dbReference type="GO" id="GO:0005524">
    <property type="term" value="F:ATP binding"/>
    <property type="evidence" value="ECO:0007669"/>
    <property type="project" value="UniProtKB-KW"/>
</dbReference>
<gene>
    <name evidence="11" type="ORF">M0811_04287</name>
</gene>
<name>A0A9Q0LSV3_ANAIG</name>
<dbReference type="InterPro" id="IPR050494">
    <property type="entry name" value="Ser_Thr_dual-spec_kinase"/>
</dbReference>
<comment type="similarity">
    <text evidence="7">Belongs to the protein kinase superfamily. CMGC Ser/Thr protein kinase family.</text>
</comment>
<evidence type="ECO:0000256" key="1">
    <source>
        <dbReference type="ARBA" id="ARBA00012513"/>
    </source>
</evidence>
<dbReference type="Proteomes" id="UP001149090">
    <property type="component" value="Unassembled WGS sequence"/>
</dbReference>
<feature type="domain" description="Protein kinase" evidence="10">
    <location>
        <begin position="332"/>
        <end position="651"/>
    </location>
</feature>
<protein>
    <recommendedName>
        <fullName evidence="1">non-specific serine/threonine protein kinase</fullName>
        <ecNumber evidence="1">2.7.11.1</ecNumber>
    </recommendedName>
</protein>
<evidence type="ECO:0000313" key="11">
    <source>
        <dbReference type="EMBL" id="KAJ5079266.1"/>
    </source>
</evidence>
<evidence type="ECO:0000259" key="10">
    <source>
        <dbReference type="PROSITE" id="PS50011"/>
    </source>
</evidence>
<dbReference type="GO" id="GO:0004674">
    <property type="term" value="F:protein serine/threonine kinase activity"/>
    <property type="evidence" value="ECO:0007669"/>
    <property type="project" value="UniProtKB-KW"/>
</dbReference>
<keyword evidence="3" id="KW-0808">Transferase</keyword>
<dbReference type="SUPFAM" id="SSF56112">
    <property type="entry name" value="Protein kinase-like (PK-like)"/>
    <property type="match status" value="1"/>
</dbReference>
<evidence type="ECO:0000256" key="4">
    <source>
        <dbReference type="ARBA" id="ARBA00022741"/>
    </source>
</evidence>
<dbReference type="OMA" id="DDAACIF"/>
<feature type="coiled-coil region" evidence="8">
    <location>
        <begin position="158"/>
        <end position="226"/>
    </location>
</feature>
<dbReference type="InterPro" id="IPR008271">
    <property type="entry name" value="Ser/Thr_kinase_AS"/>
</dbReference>
<evidence type="ECO:0000256" key="8">
    <source>
        <dbReference type="SAM" id="Coils"/>
    </source>
</evidence>
<feature type="region of interest" description="Disordered" evidence="9">
    <location>
        <begin position="117"/>
        <end position="137"/>
    </location>
</feature>
<evidence type="ECO:0000256" key="6">
    <source>
        <dbReference type="ARBA" id="ARBA00022840"/>
    </source>
</evidence>
<dbReference type="PANTHER" id="PTHR24058">
    <property type="entry name" value="DUAL SPECIFICITY PROTEIN KINASE"/>
    <property type="match status" value="1"/>
</dbReference>